<dbReference type="RefSeq" id="WP_186742663.1">
    <property type="nucleotide sequence ID" value="NZ_CP060394.1"/>
</dbReference>
<dbReference type="KEGG" id="adin:H7849_22345"/>
<name>A0A7G8BGT4_9BACT</name>
<dbReference type="SUPFAM" id="SSF141571">
    <property type="entry name" value="Pentapeptide repeat-like"/>
    <property type="match status" value="1"/>
</dbReference>
<keyword evidence="2" id="KW-1185">Reference proteome</keyword>
<sequence>MIPFVAFEWGWDWIAFLLSNWSFLEVLEYLGSFSMLVGVIFYFSESGDRIKQRHYQAWQVINTAQGKGGSGGRIDALQELNEDRVPLVGVDVSSAFLQGLKLERANLLRADFSAADLRGSDLKSADFTYADLHSANLRGSDLEGTSFEHASLNEADLVGSDLAGSNLADADLGGADLRQTSLKNIQWQRLKSIKMANIAGVKNAPEGFVEWALKNGAIQAQDNNE</sequence>
<dbReference type="EMBL" id="CP060394">
    <property type="protein sequence ID" value="QNI31754.1"/>
    <property type="molecule type" value="Genomic_DNA"/>
</dbReference>
<accession>A0A7G8BGT4</accession>
<dbReference type="InterPro" id="IPR051082">
    <property type="entry name" value="Pentapeptide-BTB/POZ_domain"/>
</dbReference>
<dbReference type="Proteomes" id="UP000515312">
    <property type="component" value="Chromosome"/>
</dbReference>
<dbReference type="Gene3D" id="2.160.20.80">
    <property type="entry name" value="E3 ubiquitin-protein ligase SopA"/>
    <property type="match status" value="1"/>
</dbReference>
<proteinExistence type="predicted"/>
<gene>
    <name evidence="1" type="ORF">H7849_22345</name>
</gene>
<dbReference type="PANTHER" id="PTHR14136">
    <property type="entry name" value="BTB_POZ DOMAIN-CONTAINING PROTEIN KCTD9"/>
    <property type="match status" value="1"/>
</dbReference>
<evidence type="ECO:0000313" key="1">
    <source>
        <dbReference type="EMBL" id="QNI31754.1"/>
    </source>
</evidence>
<dbReference type="InterPro" id="IPR001646">
    <property type="entry name" value="5peptide_repeat"/>
</dbReference>
<organism evidence="1 2">
    <name type="scientific">Alloacidobacterium dinghuense</name>
    <dbReference type="NCBI Taxonomy" id="2763107"/>
    <lineage>
        <taxon>Bacteria</taxon>
        <taxon>Pseudomonadati</taxon>
        <taxon>Acidobacteriota</taxon>
        <taxon>Terriglobia</taxon>
        <taxon>Terriglobales</taxon>
        <taxon>Acidobacteriaceae</taxon>
        <taxon>Alloacidobacterium</taxon>
    </lineage>
</organism>
<protein>
    <submittedName>
        <fullName evidence="1">Pentapeptide repeat-containing protein</fullName>
    </submittedName>
</protein>
<dbReference type="Pfam" id="PF00805">
    <property type="entry name" value="Pentapeptide"/>
    <property type="match status" value="2"/>
</dbReference>
<evidence type="ECO:0000313" key="2">
    <source>
        <dbReference type="Proteomes" id="UP000515312"/>
    </source>
</evidence>
<reference evidence="1 2" key="1">
    <citation type="submission" date="2020-08" db="EMBL/GenBank/DDBJ databases">
        <title>Edaphobacter telluris sp. nov. and Acidobacterium dinghuensis sp. nov., two acidobacteria isolated from forest soil.</title>
        <authorList>
            <person name="Fu J."/>
            <person name="Qiu L."/>
        </authorList>
    </citation>
    <scope>NUCLEOTIDE SEQUENCE [LARGE SCALE GENOMIC DNA]</scope>
    <source>
        <strain evidence="1">4Y35</strain>
    </source>
</reference>
<dbReference type="AlphaFoldDB" id="A0A7G8BGT4"/>
<dbReference type="PANTHER" id="PTHR14136:SF17">
    <property type="entry name" value="BTB_POZ DOMAIN-CONTAINING PROTEIN KCTD9"/>
    <property type="match status" value="1"/>
</dbReference>